<feature type="region of interest" description="Disordered" evidence="2">
    <location>
        <begin position="1"/>
        <end position="42"/>
    </location>
</feature>
<accession>A0A6J8E7V9</accession>
<dbReference type="OrthoDB" id="10066957at2759"/>
<proteinExistence type="predicted"/>
<evidence type="ECO:0000256" key="2">
    <source>
        <dbReference type="SAM" id="MobiDB-lite"/>
    </source>
</evidence>
<keyword evidence="1" id="KW-0175">Coiled coil</keyword>
<protein>
    <submittedName>
        <fullName evidence="3">Uncharacterized protein</fullName>
    </submittedName>
</protein>
<dbReference type="EMBL" id="CACVKT020008611">
    <property type="protein sequence ID" value="CAC5416208.1"/>
    <property type="molecule type" value="Genomic_DNA"/>
</dbReference>
<dbReference type="Proteomes" id="UP000507470">
    <property type="component" value="Unassembled WGS sequence"/>
</dbReference>
<feature type="coiled-coil region" evidence="1">
    <location>
        <begin position="98"/>
        <end position="125"/>
    </location>
</feature>
<dbReference type="AlphaFoldDB" id="A0A6J8E7V9"/>
<name>A0A6J8E7V9_MYTCO</name>
<gene>
    <name evidence="3" type="ORF">MCOR_48847</name>
</gene>
<evidence type="ECO:0000313" key="4">
    <source>
        <dbReference type="Proteomes" id="UP000507470"/>
    </source>
</evidence>
<keyword evidence="4" id="KW-1185">Reference proteome</keyword>
<organism evidence="3 4">
    <name type="scientific">Mytilus coruscus</name>
    <name type="common">Sea mussel</name>
    <dbReference type="NCBI Taxonomy" id="42192"/>
    <lineage>
        <taxon>Eukaryota</taxon>
        <taxon>Metazoa</taxon>
        <taxon>Spiralia</taxon>
        <taxon>Lophotrochozoa</taxon>
        <taxon>Mollusca</taxon>
        <taxon>Bivalvia</taxon>
        <taxon>Autobranchia</taxon>
        <taxon>Pteriomorphia</taxon>
        <taxon>Mytilida</taxon>
        <taxon>Mytiloidea</taxon>
        <taxon>Mytilidae</taxon>
        <taxon>Mytilinae</taxon>
        <taxon>Mytilus</taxon>
    </lineage>
</organism>
<evidence type="ECO:0000313" key="3">
    <source>
        <dbReference type="EMBL" id="CAC5416208.1"/>
    </source>
</evidence>
<evidence type="ECO:0000256" key="1">
    <source>
        <dbReference type="SAM" id="Coils"/>
    </source>
</evidence>
<reference evidence="3 4" key="1">
    <citation type="submission" date="2020-06" db="EMBL/GenBank/DDBJ databases">
        <authorList>
            <person name="Li R."/>
            <person name="Bekaert M."/>
        </authorList>
    </citation>
    <scope>NUCLEOTIDE SEQUENCE [LARGE SCALE GENOMIC DNA]</scope>
    <source>
        <strain evidence="4">wild</strain>
    </source>
</reference>
<sequence length="160" mass="18491">MSQTSNFKTRQERTSNPMPPEQPGAKRNKSDTAKSIPVPESTDMYLCNQLDHAETSKQHVSAQLSLSDSDIDKIAEAVESKLVSKFNHMLQKIVDLEIKPLKRRVEQLEIDRNRLIEKVDSLEQYGRRSYVCQEYQKVQAKTTTSLYDRYLKKSILTLMI</sequence>